<name>A0A0J6ZLT5_9FIRM</name>
<evidence type="ECO:0000313" key="1">
    <source>
        <dbReference type="EMBL" id="KMO85836.1"/>
    </source>
</evidence>
<dbReference type="EMBL" id="LEKT01000043">
    <property type="protein sequence ID" value="KMO85836.1"/>
    <property type="molecule type" value="Genomic_DNA"/>
</dbReference>
<feature type="non-terminal residue" evidence="1">
    <location>
        <position position="339"/>
    </location>
</feature>
<keyword evidence="2" id="KW-1185">Reference proteome</keyword>
<dbReference type="InParanoid" id="A0A0J6ZLT5"/>
<reference evidence="1 2" key="1">
    <citation type="submission" date="2015-06" db="EMBL/GenBank/DDBJ databases">
        <title>Draft genome sequence of beer spoilage bacterium Megasphaera cerevisiae type strain 20462.</title>
        <authorList>
            <person name="Kutumbaka K."/>
            <person name="Pasmowitz J."/>
            <person name="Mategko J."/>
            <person name="Reyes D."/>
            <person name="Friedrich A."/>
            <person name="Han S."/>
            <person name="Martens-Habbena W."/>
            <person name="Neal-McKinney J."/>
            <person name="Janagama H.K."/>
            <person name="Nadala C."/>
            <person name="Samadpour M."/>
        </authorList>
    </citation>
    <scope>NUCLEOTIDE SEQUENCE [LARGE SCALE GENOMIC DNA]</scope>
    <source>
        <strain evidence="1 2">DSM 20462</strain>
    </source>
</reference>
<gene>
    <name evidence="1" type="ORF">AB840_11185</name>
</gene>
<organism evidence="1 2">
    <name type="scientific">Megasphaera cerevisiae DSM 20462</name>
    <dbReference type="NCBI Taxonomy" id="1122219"/>
    <lineage>
        <taxon>Bacteria</taxon>
        <taxon>Bacillati</taxon>
        <taxon>Bacillota</taxon>
        <taxon>Negativicutes</taxon>
        <taxon>Veillonellales</taxon>
        <taxon>Veillonellaceae</taxon>
        <taxon>Megasphaera</taxon>
    </lineage>
</organism>
<proteinExistence type="predicted"/>
<evidence type="ECO:0000313" key="2">
    <source>
        <dbReference type="Proteomes" id="UP000036503"/>
    </source>
</evidence>
<sequence length="339" mass="35423">MANESNFLIFNTDNSSTYTYSDSEYSSESQRTIGVQTGQAKSRLHNKMFRQWSVMAYMLGQLIANSGHDAEDSDPDGLLAGFKAAIAGNSNISNTVWKPSTTVSAGTVVKTPNMPTWAYVVCTTAGTTSATEPSWGAVADATITDNTVVWTLRSYLPFIGATSSAAGTSGIVPVPSAGDQNKVLTGGAVFKDILTLLTAFTGATASAAGTLGGVPAPTAGQQLNVLTGAGSFQTLATLLAAYGVQYNIAQNGYVKFGDLFGGLIIQWGNYNAMPIDATARKIAFNISMTHLWSTVTPNCYDIPNIVISPYIGNADSSGIYVLIDCELGQGYTSGSATSN</sequence>
<dbReference type="AlphaFoldDB" id="A0A0J6ZLT5"/>
<comment type="caution">
    <text evidence="1">The sequence shown here is derived from an EMBL/GenBank/DDBJ whole genome shotgun (WGS) entry which is preliminary data.</text>
</comment>
<dbReference type="Gene3D" id="2.60.40.3940">
    <property type="match status" value="1"/>
</dbReference>
<accession>A0A0J6ZLT5</accession>
<dbReference type="Proteomes" id="UP000036503">
    <property type="component" value="Unassembled WGS sequence"/>
</dbReference>
<protein>
    <submittedName>
        <fullName evidence="1">Uncharacterized protein</fullName>
    </submittedName>
</protein>
<dbReference type="PATRIC" id="fig|1122219.3.peg.2189"/>